<dbReference type="PANTHER" id="PTHR43591:SF24">
    <property type="entry name" value="2-METHOXY-6-POLYPRENYL-1,4-BENZOQUINOL METHYLASE, MITOCHONDRIAL"/>
    <property type="match status" value="1"/>
</dbReference>
<comment type="caution">
    <text evidence="3">The sequence shown here is derived from an EMBL/GenBank/DDBJ whole genome shotgun (WGS) entry which is preliminary data.</text>
</comment>
<feature type="domain" description="Methyltransferase" evidence="2">
    <location>
        <begin position="182"/>
        <end position="277"/>
    </location>
</feature>
<dbReference type="Gene3D" id="3.40.50.150">
    <property type="entry name" value="Vaccinia Virus protein VP39"/>
    <property type="match status" value="1"/>
</dbReference>
<proteinExistence type="predicted"/>
<name>A0AAD5K833_9FUNG</name>
<evidence type="ECO:0000256" key="1">
    <source>
        <dbReference type="SAM" id="MobiDB-lite"/>
    </source>
</evidence>
<keyword evidence="3" id="KW-0808">Transferase</keyword>
<dbReference type="EMBL" id="JAIXMP010000016">
    <property type="protein sequence ID" value="KAI9260654.1"/>
    <property type="molecule type" value="Genomic_DNA"/>
</dbReference>
<dbReference type="SUPFAM" id="SSF53335">
    <property type="entry name" value="S-adenosyl-L-methionine-dependent methyltransferases"/>
    <property type="match status" value="1"/>
</dbReference>
<organism evidence="3 4">
    <name type="scientific">Phascolomyces articulosus</name>
    <dbReference type="NCBI Taxonomy" id="60185"/>
    <lineage>
        <taxon>Eukaryota</taxon>
        <taxon>Fungi</taxon>
        <taxon>Fungi incertae sedis</taxon>
        <taxon>Mucoromycota</taxon>
        <taxon>Mucoromycotina</taxon>
        <taxon>Mucoromycetes</taxon>
        <taxon>Mucorales</taxon>
        <taxon>Lichtheimiaceae</taxon>
        <taxon>Phascolomyces</taxon>
    </lineage>
</organism>
<dbReference type="Proteomes" id="UP001209540">
    <property type="component" value="Unassembled WGS sequence"/>
</dbReference>
<feature type="region of interest" description="Disordered" evidence="1">
    <location>
        <begin position="1"/>
        <end position="126"/>
    </location>
</feature>
<dbReference type="InterPro" id="IPR029063">
    <property type="entry name" value="SAM-dependent_MTases_sf"/>
</dbReference>
<feature type="compositionally biased region" description="Basic residues" evidence="1">
    <location>
        <begin position="1"/>
        <end position="10"/>
    </location>
</feature>
<dbReference type="PANTHER" id="PTHR43591">
    <property type="entry name" value="METHYLTRANSFERASE"/>
    <property type="match status" value="1"/>
</dbReference>
<feature type="compositionally biased region" description="Polar residues" evidence="1">
    <location>
        <begin position="54"/>
        <end position="64"/>
    </location>
</feature>
<dbReference type="GO" id="GO:0008168">
    <property type="term" value="F:methyltransferase activity"/>
    <property type="evidence" value="ECO:0007669"/>
    <property type="project" value="UniProtKB-KW"/>
</dbReference>
<dbReference type="CDD" id="cd02440">
    <property type="entry name" value="AdoMet_MTases"/>
    <property type="match status" value="1"/>
</dbReference>
<reference evidence="3" key="2">
    <citation type="submission" date="2023-02" db="EMBL/GenBank/DDBJ databases">
        <authorList>
            <consortium name="DOE Joint Genome Institute"/>
            <person name="Mondo S.J."/>
            <person name="Chang Y."/>
            <person name="Wang Y."/>
            <person name="Ahrendt S."/>
            <person name="Andreopoulos W."/>
            <person name="Barry K."/>
            <person name="Beard J."/>
            <person name="Benny G.L."/>
            <person name="Blankenship S."/>
            <person name="Bonito G."/>
            <person name="Cuomo C."/>
            <person name="Desiro A."/>
            <person name="Gervers K.A."/>
            <person name="Hundley H."/>
            <person name="Kuo A."/>
            <person name="LaButti K."/>
            <person name="Lang B.F."/>
            <person name="Lipzen A."/>
            <person name="O'Donnell K."/>
            <person name="Pangilinan J."/>
            <person name="Reynolds N."/>
            <person name="Sandor L."/>
            <person name="Smith M.W."/>
            <person name="Tsang A."/>
            <person name="Grigoriev I.V."/>
            <person name="Stajich J.E."/>
            <person name="Spatafora J.W."/>
        </authorList>
    </citation>
    <scope>NUCLEOTIDE SEQUENCE</scope>
    <source>
        <strain evidence="3">RSA 2281</strain>
    </source>
</reference>
<reference evidence="3" key="1">
    <citation type="journal article" date="2022" name="IScience">
        <title>Evolution of zygomycete secretomes and the origins of terrestrial fungal ecologies.</title>
        <authorList>
            <person name="Chang Y."/>
            <person name="Wang Y."/>
            <person name="Mondo S."/>
            <person name="Ahrendt S."/>
            <person name="Andreopoulos W."/>
            <person name="Barry K."/>
            <person name="Beard J."/>
            <person name="Benny G.L."/>
            <person name="Blankenship S."/>
            <person name="Bonito G."/>
            <person name="Cuomo C."/>
            <person name="Desiro A."/>
            <person name="Gervers K.A."/>
            <person name="Hundley H."/>
            <person name="Kuo A."/>
            <person name="LaButti K."/>
            <person name="Lang B.F."/>
            <person name="Lipzen A."/>
            <person name="O'Donnell K."/>
            <person name="Pangilinan J."/>
            <person name="Reynolds N."/>
            <person name="Sandor L."/>
            <person name="Smith M.E."/>
            <person name="Tsang A."/>
            <person name="Grigoriev I.V."/>
            <person name="Stajich J.E."/>
            <person name="Spatafora J.W."/>
        </authorList>
    </citation>
    <scope>NUCLEOTIDE SEQUENCE</scope>
    <source>
        <strain evidence="3">RSA 2281</strain>
    </source>
</reference>
<evidence type="ECO:0000313" key="4">
    <source>
        <dbReference type="Proteomes" id="UP001209540"/>
    </source>
</evidence>
<evidence type="ECO:0000259" key="2">
    <source>
        <dbReference type="Pfam" id="PF13649"/>
    </source>
</evidence>
<dbReference type="InterPro" id="IPR041698">
    <property type="entry name" value="Methyltransf_25"/>
</dbReference>
<dbReference type="GO" id="GO:0032259">
    <property type="term" value="P:methylation"/>
    <property type="evidence" value="ECO:0007669"/>
    <property type="project" value="UniProtKB-KW"/>
</dbReference>
<evidence type="ECO:0000313" key="3">
    <source>
        <dbReference type="EMBL" id="KAI9260654.1"/>
    </source>
</evidence>
<keyword evidence="4" id="KW-1185">Reference proteome</keyword>
<dbReference type="Pfam" id="PF13649">
    <property type="entry name" value="Methyltransf_25"/>
    <property type="match status" value="1"/>
</dbReference>
<protein>
    <submittedName>
        <fullName evidence="3">S-adenosyl-L-methionine-dependent methyltransferase</fullName>
    </submittedName>
</protein>
<gene>
    <name evidence="3" type="ORF">BDA99DRAFT_605671</name>
</gene>
<dbReference type="AlphaFoldDB" id="A0AAD5K833"/>
<feature type="compositionally biased region" description="Low complexity" evidence="1">
    <location>
        <begin position="90"/>
        <end position="100"/>
    </location>
</feature>
<accession>A0AAD5K833</accession>
<sequence length="413" mass="46501">MGNVQSKRKNQTRDILSVDPHQHNMKYHRHHSEEPPSPTRQRSASSAPQPRPSFNSVSSQTRMTSYHHPSPSSRPTQPFQQQSSPNIFPTTSTSTTTMSTNPQQHPSSLQIQTTLGSPQRRRTLTGPIKRQDDYAIHTDSVYLPHDWDAEDRFFSVHLALKKLFAGNVAPSVQPKLKPGARVAEIGCGNGPWIMDMATQYPECQYFGIDTPHELSPSPQLLMLKNVRFHAVEINKGSLPFPANSFDVIYGRALGFRFGVGCWAQLLREMRRVLKPGGVIQILEPHFKPEGSVLIDSFAETLRKIALLVDKDFDLGVKIPQVLENEGIQALDHKKISIDLGRKDTVSDQTMAILLRAFDLVSSNFGPQMGLDEDEYEQRVEMFCAQCVKHHSTFDWHSYVCTPTSFMLSTNHSS</sequence>
<feature type="compositionally biased region" description="Polar residues" evidence="1">
    <location>
        <begin position="101"/>
        <end position="117"/>
    </location>
</feature>
<keyword evidence="3" id="KW-0489">Methyltransferase</keyword>
<feature type="compositionally biased region" description="Polar residues" evidence="1">
    <location>
        <begin position="70"/>
        <end position="89"/>
    </location>
</feature>